<dbReference type="Proteomes" id="UP000198215">
    <property type="component" value="Chromosome I"/>
</dbReference>
<keyword evidence="2" id="KW-0472">Membrane</keyword>
<organism evidence="3 4">
    <name type="scientific">Micromonospora coxensis</name>
    <dbReference type="NCBI Taxonomy" id="356852"/>
    <lineage>
        <taxon>Bacteria</taxon>
        <taxon>Bacillati</taxon>
        <taxon>Actinomycetota</taxon>
        <taxon>Actinomycetes</taxon>
        <taxon>Micromonosporales</taxon>
        <taxon>Micromonosporaceae</taxon>
        <taxon>Micromonospora</taxon>
    </lineage>
</organism>
<feature type="transmembrane region" description="Helical" evidence="2">
    <location>
        <begin position="83"/>
        <end position="109"/>
    </location>
</feature>
<feature type="transmembrane region" description="Helical" evidence="2">
    <location>
        <begin position="51"/>
        <end position="71"/>
    </location>
</feature>
<gene>
    <name evidence="3" type="ORF">GA0070614_0686</name>
</gene>
<name>A0A1C5H1H5_9ACTN</name>
<keyword evidence="2" id="KW-0812">Transmembrane</keyword>
<evidence type="ECO:0000313" key="3">
    <source>
        <dbReference type="EMBL" id="SCG39906.1"/>
    </source>
</evidence>
<keyword evidence="4" id="KW-1185">Reference proteome</keyword>
<protein>
    <submittedName>
        <fullName evidence="3">Uncharacterized protein</fullName>
    </submittedName>
</protein>
<reference evidence="4" key="1">
    <citation type="submission" date="2016-06" db="EMBL/GenBank/DDBJ databases">
        <authorList>
            <person name="Varghese N."/>
            <person name="Submissions Spin"/>
        </authorList>
    </citation>
    <scope>NUCLEOTIDE SEQUENCE [LARGE SCALE GENOMIC DNA]</scope>
    <source>
        <strain evidence="4">DSM 45161</strain>
    </source>
</reference>
<dbReference type="AlphaFoldDB" id="A0A1C5H1H5"/>
<feature type="compositionally biased region" description="Basic and acidic residues" evidence="1">
    <location>
        <begin position="126"/>
        <end position="140"/>
    </location>
</feature>
<proteinExistence type="predicted"/>
<keyword evidence="2" id="KW-1133">Transmembrane helix</keyword>
<evidence type="ECO:0000256" key="2">
    <source>
        <dbReference type="SAM" id="Phobius"/>
    </source>
</evidence>
<dbReference type="EMBL" id="LT607753">
    <property type="protein sequence ID" value="SCG39906.1"/>
    <property type="molecule type" value="Genomic_DNA"/>
</dbReference>
<sequence length="154" mass="16100">MIKKSLTVGAGWSTVTIGVLHAAVFLPHPYWGEWLTGGLRSGAGGDASLSVFWALPGSFVVPLVLFGLLLVRLGRRGERAPGYAGWTLAGWAAGCVLLIGPSGFLLGFVPAGLLIAEDLLARRRATGRDVPRPTAGRDEDAPPPARPTSTSRST</sequence>
<evidence type="ECO:0000313" key="4">
    <source>
        <dbReference type="Proteomes" id="UP000198215"/>
    </source>
</evidence>
<accession>A0A1C5H1H5</accession>
<feature type="region of interest" description="Disordered" evidence="1">
    <location>
        <begin position="126"/>
        <end position="154"/>
    </location>
</feature>
<dbReference type="RefSeq" id="WP_197701416.1">
    <property type="nucleotide sequence ID" value="NZ_LT607753.1"/>
</dbReference>
<evidence type="ECO:0000256" key="1">
    <source>
        <dbReference type="SAM" id="MobiDB-lite"/>
    </source>
</evidence>